<evidence type="ECO:0000256" key="4">
    <source>
        <dbReference type="ARBA" id="ARBA00012570"/>
    </source>
</evidence>
<evidence type="ECO:0000256" key="2">
    <source>
        <dbReference type="ARBA" id="ARBA00002968"/>
    </source>
</evidence>
<protein>
    <recommendedName>
        <fullName evidence="5 7">Putative hydroxypyruvate isomerase</fullName>
        <ecNumber evidence="4 7">5.3.1.22</ecNumber>
    </recommendedName>
</protein>
<evidence type="ECO:0000256" key="5">
    <source>
        <dbReference type="ARBA" id="ARBA00017985"/>
    </source>
</evidence>
<dbReference type="GO" id="GO:0046487">
    <property type="term" value="P:glyoxylate metabolic process"/>
    <property type="evidence" value="ECO:0007669"/>
    <property type="project" value="TreeGrafter"/>
</dbReference>
<dbReference type="InterPro" id="IPR050417">
    <property type="entry name" value="Sugar_Epim/Isomerase"/>
</dbReference>
<dbReference type="InterPro" id="IPR026040">
    <property type="entry name" value="HyI-like"/>
</dbReference>
<dbReference type="GO" id="GO:0008903">
    <property type="term" value="F:hydroxypyruvate isomerase activity"/>
    <property type="evidence" value="ECO:0007669"/>
    <property type="project" value="UniProtKB-EC"/>
</dbReference>
<dbReference type="Gene3D" id="3.20.20.150">
    <property type="entry name" value="Divalent-metal-dependent TIM barrel enzymes"/>
    <property type="match status" value="1"/>
</dbReference>
<dbReference type="EMBL" id="JAPWDV010000001">
    <property type="protein sequence ID" value="KAJ6224735.1"/>
    <property type="molecule type" value="Genomic_DNA"/>
</dbReference>
<comment type="function">
    <text evidence="2 7">Catalyzes the reversible isomerization between hydroxypyruvate and 2-hydroxy-3-oxopropanoate (also termed tartronate semialdehyde).</text>
</comment>
<feature type="active site" description="Proton donor/acceptor" evidence="8">
    <location>
        <position position="248"/>
    </location>
</feature>
<evidence type="ECO:0000256" key="1">
    <source>
        <dbReference type="ARBA" id="ARBA00000476"/>
    </source>
</evidence>
<dbReference type="InterPro" id="IPR036237">
    <property type="entry name" value="Xyl_isomerase-like_sf"/>
</dbReference>
<dbReference type="PIRSF" id="PIRSF006241">
    <property type="entry name" value="HyI"/>
    <property type="match status" value="1"/>
</dbReference>
<evidence type="ECO:0000256" key="6">
    <source>
        <dbReference type="ARBA" id="ARBA00023235"/>
    </source>
</evidence>
<dbReference type="PANTHER" id="PTHR43489">
    <property type="entry name" value="ISOMERASE"/>
    <property type="match status" value="1"/>
</dbReference>
<comment type="catalytic activity">
    <reaction evidence="1 7">
        <text>3-hydroxypyruvate = 2-hydroxy-3-oxopropanoate</text>
        <dbReference type="Rhea" id="RHEA:11952"/>
        <dbReference type="ChEBI" id="CHEBI:17180"/>
        <dbReference type="ChEBI" id="CHEBI:57978"/>
        <dbReference type="EC" id="5.3.1.22"/>
    </reaction>
</comment>
<keyword evidence="6 7" id="KW-0413">Isomerase</keyword>
<evidence type="ECO:0000256" key="3">
    <source>
        <dbReference type="ARBA" id="ARBA00005962"/>
    </source>
</evidence>
<gene>
    <name evidence="10" type="ORF">RDWZM_003280</name>
</gene>
<evidence type="ECO:0000256" key="8">
    <source>
        <dbReference type="PIRSR" id="PIRSR006241-50"/>
    </source>
</evidence>
<organism evidence="10 11">
    <name type="scientific">Blomia tropicalis</name>
    <name type="common">Mite</name>
    <dbReference type="NCBI Taxonomy" id="40697"/>
    <lineage>
        <taxon>Eukaryota</taxon>
        <taxon>Metazoa</taxon>
        <taxon>Ecdysozoa</taxon>
        <taxon>Arthropoda</taxon>
        <taxon>Chelicerata</taxon>
        <taxon>Arachnida</taxon>
        <taxon>Acari</taxon>
        <taxon>Acariformes</taxon>
        <taxon>Sarcoptiformes</taxon>
        <taxon>Astigmata</taxon>
        <taxon>Glycyphagoidea</taxon>
        <taxon>Echimyopodidae</taxon>
        <taxon>Blomia</taxon>
    </lineage>
</organism>
<dbReference type="OMA" id="HIESYHE"/>
<keyword evidence="11" id="KW-1185">Reference proteome</keyword>
<evidence type="ECO:0000259" key="9">
    <source>
        <dbReference type="Pfam" id="PF01261"/>
    </source>
</evidence>
<comment type="similarity">
    <text evidence="3 7">Belongs to the hyi family.</text>
</comment>
<dbReference type="EC" id="5.3.1.22" evidence="4 7"/>
<feature type="active site" description="Proton donor/acceptor" evidence="8">
    <location>
        <position position="153"/>
    </location>
</feature>
<dbReference type="AlphaFoldDB" id="A0A9Q0MJ92"/>
<dbReference type="Proteomes" id="UP001142055">
    <property type="component" value="Chromosome 1"/>
</dbReference>
<sequence length="271" mass="31518">MSTMAKTSITKSVKFAANISSLFLDIPDHIESYHEILKRKDYQFKAVEAQDPYKVSVDDWKKELNSVETASKPEFVLINSPPLFQRFPDRFPTVEEFDSILKITGDYVTTLNARKVHLLLSDVNNSNDMTEMKQLLVKGARYLAKLNVTCLIEPLSTRPNYYLRSYDVALQLINELNEPNLKIMFDTYHLQRLHGNILHYLELLKNHIGHVQISQIPLRDCPIDEGELNHDFILKKLSTIYDDYIGLEYFNYATDNFEWVKKYTTNAGDEK</sequence>
<dbReference type="Pfam" id="PF01261">
    <property type="entry name" value="AP_endonuc_2"/>
    <property type="match status" value="1"/>
</dbReference>
<reference evidence="10" key="1">
    <citation type="submission" date="2022-12" db="EMBL/GenBank/DDBJ databases">
        <title>Genome assemblies of Blomia tropicalis.</title>
        <authorList>
            <person name="Cui Y."/>
        </authorList>
    </citation>
    <scope>NUCLEOTIDE SEQUENCE</scope>
    <source>
        <tissue evidence="10">Adult mites</tissue>
    </source>
</reference>
<dbReference type="SUPFAM" id="SSF51658">
    <property type="entry name" value="Xylose isomerase-like"/>
    <property type="match status" value="1"/>
</dbReference>
<proteinExistence type="inferred from homology"/>
<dbReference type="PANTHER" id="PTHR43489:SF6">
    <property type="entry name" value="HYDROXYPYRUVATE ISOMERASE-RELATED"/>
    <property type="match status" value="1"/>
</dbReference>
<name>A0A9Q0MJ92_BLOTA</name>
<evidence type="ECO:0000313" key="10">
    <source>
        <dbReference type="EMBL" id="KAJ6224735.1"/>
    </source>
</evidence>
<feature type="domain" description="Xylose isomerase-like TIM barrel" evidence="9">
    <location>
        <begin position="106"/>
        <end position="259"/>
    </location>
</feature>
<evidence type="ECO:0000256" key="7">
    <source>
        <dbReference type="PIRNR" id="PIRNR006241"/>
    </source>
</evidence>
<dbReference type="InterPro" id="IPR013022">
    <property type="entry name" value="Xyl_isomerase-like_TIM-brl"/>
</dbReference>
<accession>A0A9Q0MJ92</accession>
<evidence type="ECO:0000313" key="11">
    <source>
        <dbReference type="Proteomes" id="UP001142055"/>
    </source>
</evidence>
<comment type="caution">
    <text evidence="10">The sequence shown here is derived from an EMBL/GenBank/DDBJ whole genome shotgun (WGS) entry which is preliminary data.</text>
</comment>